<keyword evidence="6" id="KW-1185">Reference proteome</keyword>
<protein>
    <submittedName>
        <fullName evidence="5">EAL domain-containing protein</fullName>
    </submittedName>
</protein>
<sequence length="572" mass="63465">MAEVHHIKVLLIEDNAVDALWVRRALESFEGFHIDCVHLDSLPEALTYVEQHDIDVILTDLSLPSSSGLDTVDQLRATTSDTPILVLSSLNDESLAVSAVQNGAQDYLVKDHVTKDALHRSIRYSIERCRSQRHLAYLADYDQLTGLPNRRLFFDRFDHALKRARRSEQLVALLFVDLDHFKDINDSIGHQAGDEILQQVAERLQACVRDCDTVSRMGGDEFALVLEDVPSIQQVSVVANRLLDHLAAPFLIEEQELFSSASVGVTIFPFDDNLVGTLLQHADIAMYQAKHQGGNAYHYYLGGMGAQVASRSSLANDLRQGLAKEEFFLHYQPLVDLQTSRIIGVESLVRWQHPTRGLIPPGQFIPIAEHIGVIGPLGHWVLQKACADIRGICHEGVSEIPVAVNVSGRQFGHHDLATKIEKVLGDSTLSPGMLELELTENVLMDDSINHTSTLKRIKNMGVKISIDDFGTGYSSFRYLKTFPIDTLKIDRSFIQDLPHNAHNASLVASMISMGHSLGLSVLAEGVETEDQVNFLKGHNCDRAQGYFFAKPQSLDSLMPMLRHGHVSAPALN</sequence>
<dbReference type="Pfam" id="PF00563">
    <property type="entry name" value="EAL"/>
    <property type="match status" value="1"/>
</dbReference>
<reference evidence="5 6" key="1">
    <citation type="journal article" date="2023" name="ISME J.">
        <title>Cultivation and genomic characterization of novel and ubiquitous marine nitrite-oxidizing bacteria from the Nitrospirales.</title>
        <authorList>
            <person name="Mueller A.J."/>
            <person name="Daebeler A."/>
            <person name="Herbold C.W."/>
            <person name="Kirkegaard R.H."/>
            <person name="Daims H."/>
        </authorList>
    </citation>
    <scope>NUCLEOTIDE SEQUENCE [LARGE SCALE GENOMIC DNA]</scope>
    <source>
        <strain evidence="5 6">EB</strain>
    </source>
</reference>
<comment type="caution">
    <text evidence="5">The sequence shown here is derived from an EMBL/GenBank/DDBJ whole genome shotgun (WGS) entry which is preliminary data.</text>
</comment>
<dbReference type="Pfam" id="PF00072">
    <property type="entry name" value="Response_reg"/>
    <property type="match status" value="1"/>
</dbReference>
<dbReference type="CDD" id="cd01949">
    <property type="entry name" value="GGDEF"/>
    <property type="match status" value="1"/>
</dbReference>
<feature type="domain" description="EAL" evidence="3">
    <location>
        <begin position="311"/>
        <end position="565"/>
    </location>
</feature>
<dbReference type="NCBIfam" id="TIGR00254">
    <property type="entry name" value="GGDEF"/>
    <property type="match status" value="1"/>
</dbReference>
<dbReference type="PANTHER" id="PTHR44757:SF2">
    <property type="entry name" value="BIOFILM ARCHITECTURE MAINTENANCE PROTEIN MBAA"/>
    <property type="match status" value="1"/>
</dbReference>
<dbReference type="InterPro" id="IPR000160">
    <property type="entry name" value="GGDEF_dom"/>
</dbReference>
<evidence type="ECO:0000256" key="1">
    <source>
        <dbReference type="PROSITE-ProRule" id="PRU00169"/>
    </source>
</evidence>
<dbReference type="SMART" id="SM00448">
    <property type="entry name" value="REC"/>
    <property type="match status" value="1"/>
</dbReference>
<dbReference type="PANTHER" id="PTHR44757">
    <property type="entry name" value="DIGUANYLATE CYCLASE DGCP"/>
    <property type="match status" value="1"/>
</dbReference>
<dbReference type="Pfam" id="PF00990">
    <property type="entry name" value="GGDEF"/>
    <property type="match status" value="1"/>
</dbReference>
<dbReference type="SMART" id="SM00052">
    <property type="entry name" value="EAL"/>
    <property type="match status" value="1"/>
</dbReference>
<name>A0ABU3K7X7_9BACT</name>
<dbReference type="InterPro" id="IPR035919">
    <property type="entry name" value="EAL_sf"/>
</dbReference>
<dbReference type="SUPFAM" id="SSF141868">
    <property type="entry name" value="EAL domain-like"/>
    <property type="match status" value="1"/>
</dbReference>
<proteinExistence type="predicted"/>
<dbReference type="CDD" id="cd01948">
    <property type="entry name" value="EAL"/>
    <property type="match status" value="1"/>
</dbReference>
<dbReference type="SUPFAM" id="SSF55073">
    <property type="entry name" value="Nucleotide cyclase"/>
    <property type="match status" value="1"/>
</dbReference>
<accession>A0ABU3K7X7</accession>
<evidence type="ECO:0000313" key="5">
    <source>
        <dbReference type="EMBL" id="MDT7042485.1"/>
    </source>
</evidence>
<dbReference type="InterPro" id="IPR043128">
    <property type="entry name" value="Rev_trsase/Diguanyl_cyclase"/>
</dbReference>
<dbReference type="Gene3D" id="3.40.50.2300">
    <property type="match status" value="1"/>
</dbReference>
<dbReference type="EMBL" id="JAQOUE010000001">
    <property type="protein sequence ID" value="MDT7042485.1"/>
    <property type="molecule type" value="Genomic_DNA"/>
</dbReference>
<dbReference type="InterPro" id="IPR029787">
    <property type="entry name" value="Nucleotide_cyclase"/>
</dbReference>
<dbReference type="PROSITE" id="PS50883">
    <property type="entry name" value="EAL"/>
    <property type="match status" value="1"/>
</dbReference>
<dbReference type="PROSITE" id="PS50110">
    <property type="entry name" value="RESPONSE_REGULATORY"/>
    <property type="match status" value="1"/>
</dbReference>
<gene>
    <name evidence="5" type="ORF">PPG34_08975</name>
</gene>
<dbReference type="SMART" id="SM00267">
    <property type="entry name" value="GGDEF"/>
    <property type="match status" value="1"/>
</dbReference>
<dbReference type="SUPFAM" id="SSF52172">
    <property type="entry name" value="CheY-like"/>
    <property type="match status" value="1"/>
</dbReference>
<feature type="modified residue" description="4-aspartylphosphate" evidence="1">
    <location>
        <position position="60"/>
    </location>
</feature>
<evidence type="ECO:0000259" key="2">
    <source>
        <dbReference type="PROSITE" id="PS50110"/>
    </source>
</evidence>
<dbReference type="Gene3D" id="3.30.70.270">
    <property type="match status" value="1"/>
</dbReference>
<dbReference type="CDD" id="cd00156">
    <property type="entry name" value="REC"/>
    <property type="match status" value="1"/>
</dbReference>
<evidence type="ECO:0000259" key="4">
    <source>
        <dbReference type="PROSITE" id="PS50887"/>
    </source>
</evidence>
<dbReference type="Proteomes" id="UP001250932">
    <property type="component" value="Unassembled WGS sequence"/>
</dbReference>
<dbReference type="InterPro" id="IPR052155">
    <property type="entry name" value="Biofilm_reg_signaling"/>
</dbReference>
<feature type="domain" description="GGDEF" evidence="4">
    <location>
        <begin position="169"/>
        <end position="302"/>
    </location>
</feature>
<dbReference type="PROSITE" id="PS50887">
    <property type="entry name" value="GGDEF"/>
    <property type="match status" value="1"/>
</dbReference>
<feature type="domain" description="Response regulatory" evidence="2">
    <location>
        <begin position="8"/>
        <end position="125"/>
    </location>
</feature>
<dbReference type="InterPro" id="IPR011006">
    <property type="entry name" value="CheY-like_superfamily"/>
</dbReference>
<keyword evidence="1" id="KW-0597">Phosphoprotein</keyword>
<dbReference type="InterPro" id="IPR001633">
    <property type="entry name" value="EAL_dom"/>
</dbReference>
<organism evidence="5 6">
    <name type="scientific">Candidatus Nitronereus thalassa</name>
    <dbReference type="NCBI Taxonomy" id="3020898"/>
    <lineage>
        <taxon>Bacteria</taxon>
        <taxon>Pseudomonadati</taxon>
        <taxon>Nitrospirota</taxon>
        <taxon>Nitrospiria</taxon>
        <taxon>Nitrospirales</taxon>
        <taxon>Nitrospiraceae</taxon>
        <taxon>Candidatus Nitronereus</taxon>
    </lineage>
</organism>
<dbReference type="InterPro" id="IPR001789">
    <property type="entry name" value="Sig_transdc_resp-reg_receiver"/>
</dbReference>
<evidence type="ECO:0000313" key="6">
    <source>
        <dbReference type="Proteomes" id="UP001250932"/>
    </source>
</evidence>
<dbReference type="RefSeq" id="WP_313832895.1">
    <property type="nucleotide sequence ID" value="NZ_JAQOUE010000001.1"/>
</dbReference>
<dbReference type="Gene3D" id="3.20.20.450">
    <property type="entry name" value="EAL domain"/>
    <property type="match status" value="1"/>
</dbReference>
<evidence type="ECO:0000259" key="3">
    <source>
        <dbReference type="PROSITE" id="PS50883"/>
    </source>
</evidence>